<protein>
    <submittedName>
        <fullName evidence="2">Uncharacterized protein</fullName>
    </submittedName>
</protein>
<organism evidence="2">
    <name type="scientific">Anguilla anguilla</name>
    <name type="common">European freshwater eel</name>
    <name type="synonym">Muraena anguilla</name>
    <dbReference type="NCBI Taxonomy" id="7936"/>
    <lineage>
        <taxon>Eukaryota</taxon>
        <taxon>Metazoa</taxon>
        <taxon>Chordata</taxon>
        <taxon>Craniata</taxon>
        <taxon>Vertebrata</taxon>
        <taxon>Euteleostomi</taxon>
        <taxon>Actinopterygii</taxon>
        <taxon>Neopterygii</taxon>
        <taxon>Teleostei</taxon>
        <taxon>Anguilliformes</taxon>
        <taxon>Anguillidae</taxon>
        <taxon>Anguilla</taxon>
    </lineage>
</organism>
<keyword evidence="1" id="KW-0732">Signal</keyword>
<dbReference type="AlphaFoldDB" id="A0A0E9UIQ4"/>
<feature type="chain" id="PRO_5002433582" evidence="1">
    <location>
        <begin position="20"/>
        <end position="34"/>
    </location>
</feature>
<evidence type="ECO:0000256" key="1">
    <source>
        <dbReference type="SAM" id="SignalP"/>
    </source>
</evidence>
<name>A0A0E9UIQ4_ANGAN</name>
<sequence length="34" mass="3813">MALTQLLLLLHILIPTVQPCTHVTLLQAVQSNWC</sequence>
<feature type="signal peptide" evidence="1">
    <location>
        <begin position="1"/>
        <end position="19"/>
    </location>
</feature>
<accession>A0A0E9UIQ4</accession>
<evidence type="ECO:0000313" key="2">
    <source>
        <dbReference type="EMBL" id="JAH65627.1"/>
    </source>
</evidence>
<reference evidence="2" key="1">
    <citation type="submission" date="2014-11" db="EMBL/GenBank/DDBJ databases">
        <authorList>
            <person name="Amaro Gonzalez C."/>
        </authorList>
    </citation>
    <scope>NUCLEOTIDE SEQUENCE</scope>
</reference>
<proteinExistence type="predicted"/>
<dbReference type="EMBL" id="GBXM01042950">
    <property type="protein sequence ID" value="JAH65627.1"/>
    <property type="molecule type" value="Transcribed_RNA"/>
</dbReference>
<reference evidence="2" key="2">
    <citation type="journal article" date="2015" name="Fish Shellfish Immunol.">
        <title>Early steps in the European eel (Anguilla anguilla)-Vibrio vulnificus interaction in the gills: Role of the RtxA13 toxin.</title>
        <authorList>
            <person name="Callol A."/>
            <person name="Pajuelo D."/>
            <person name="Ebbesson L."/>
            <person name="Teles M."/>
            <person name="MacKenzie S."/>
            <person name="Amaro C."/>
        </authorList>
    </citation>
    <scope>NUCLEOTIDE SEQUENCE</scope>
</reference>